<keyword evidence="2" id="KW-1133">Transmembrane helix</keyword>
<keyword evidence="2" id="KW-0472">Membrane</keyword>
<feature type="transmembrane region" description="Helical" evidence="2">
    <location>
        <begin position="240"/>
        <end position="259"/>
    </location>
</feature>
<evidence type="ECO:0000313" key="4">
    <source>
        <dbReference type="Proteomes" id="UP000248790"/>
    </source>
</evidence>
<dbReference type="OrthoDB" id="954004at2"/>
<dbReference type="EMBL" id="QLMC01000005">
    <property type="protein sequence ID" value="RAJ94207.1"/>
    <property type="molecule type" value="Genomic_DNA"/>
</dbReference>
<feature type="region of interest" description="Disordered" evidence="1">
    <location>
        <begin position="1"/>
        <end position="24"/>
    </location>
</feature>
<keyword evidence="4" id="KW-1185">Reference proteome</keyword>
<protein>
    <submittedName>
        <fullName evidence="3">Uncharacterized protein</fullName>
    </submittedName>
</protein>
<feature type="transmembrane region" description="Helical" evidence="2">
    <location>
        <begin position="135"/>
        <end position="155"/>
    </location>
</feature>
<reference evidence="3 4" key="1">
    <citation type="submission" date="2018-06" db="EMBL/GenBank/DDBJ databases">
        <title>Genomic Encyclopedia of Archaeal and Bacterial Type Strains, Phase II (KMG-II): from individual species to whole genera.</title>
        <authorList>
            <person name="Goeker M."/>
        </authorList>
    </citation>
    <scope>NUCLEOTIDE SEQUENCE [LARGE SCALE GENOMIC DNA]</scope>
    <source>
        <strain evidence="3 4">DSM 21851</strain>
    </source>
</reference>
<gene>
    <name evidence="3" type="ORF">LX87_04092</name>
</gene>
<dbReference type="Proteomes" id="UP000248790">
    <property type="component" value="Unassembled WGS sequence"/>
</dbReference>
<name>A0A327WSH0_LARAB</name>
<keyword evidence="2" id="KW-0812">Transmembrane</keyword>
<proteinExistence type="predicted"/>
<dbReference type="RefSeq" id="WP_111630116.1">
    <property type="nucleotide sequence ID" value="NZ_QLMC01000005.1"/>
</dbReference>
<evidence type="ECO:0000256" key="1">
    <source>
        <dbReference type="SAM" id="MobiDB-lite"/>
    </source>
</evidence>
<accession>A0A327WSH0</accession>
<organism evidence="3 4">
    <name type="scientific">Larkinella arboricola</name>
    <dbReference type="NCBI Taxonomy" id="643671"/>
    <lineage>
        <taxon>Bacteria</taxon>
        <taxon>Pseudomonadati</taxon>
        <taxon>Bacteroidota</taxon>
        <taxon>Cytophagia</taxon>
        <taxon>Cytophagales</taxon>
        <taxon>Spirosomataceae</taxon>
        <taxon>Larkinella</taxon>
    </lineage>
</organism>
<comment type="caution">
    <text evidence="3">The sequence shown here is derived from an EMBL/GenBank/DDBJ whole genome shotgun (WGS) entry which is preliminary data.</text>
</comment>
<evidence type="ECO:0000313" key="3">
    <source>
        <dbReference type="EMBL" id="RAJ94207.1"/>
    </source>
</evidence>
<evidence type="ECO:0000256" key="2">
    <source>
        <dbReference type="SAM" id="Phobius"/>
    </source>
</evidence>
<dbReference type="AlphaFoldDB" id="A0A327WSH0"/>
<feature type="transmembrane region" description="Helical" evidence="2">
    <location>
        <begin position="197"/>
        <end position="219"/>
    </location>
</feature>
<sequence>MIAKLTGISPDATIKPLPMNPEPNELQAERNRLDEEFLLLQQRQADLTMKENLAAEMKKTRMFDERQKALDAAAGFRREARATQDENEKRNLYEWAREADEEARRLELELGIVSHAEPSEEPAIALPWMQRHKKLTAMFQVLGVLLLIQFCYSQFMAYKEHIDALNGNLAIDQRLQPYDLTSIQKFFFEQLSVFSSLPIALVILFLIVPFVGFYVLPFLKSRKDFYTEFYEDLTPWQRSIITTALLLGLLFFLALSHTVKP</sequence>